<dbReference type="InterPro" id="IPR013785">
    <property type="entry name" value="Aldolase_TIM"/>
</dbReference>
<dbReference type="InterPro" id="IPR006269">
    <property type="entry name" value="KDO8P_synthase"/>
</dbReference>
<reference evidence="11" key="1">
    <citation type="submission" date="2015-09" db="EMBL/GenBank/DDBJ databases">
        <authorList>
            <person name="Bertelli C."/>
        </authorList>
    </citation>
    <scope>NUCLEOTIDE SEQUENCE [LARGE SCALE GENOMIC DNA]</scope>
    <source>
        <strain evidence="11">KNic</strain>
    </source>
</reference>
<evidence type="ECO:0000256" key="1">
    <source>
        <dbReference type="ARBA" id="ARBA00004496"/>
    </source>
</evidence>
<dbReference type="GO" id="GO:0005737">
    <property type="term" value="C:cytoplasm"/>
    <property type="evidence" value="ECO:0007669"/>
    <property type="project" value="UniProtKB-SubCell"/>
</dbReference>
<dbReference type="RefSeq" id="WP_051981851.1">
    <property type="nucleotide sequence ID" value="NZ_LN879502.1"/>
</dbReference>
<accession>A0A0U5J7I2</accession>
<dbReference type="Proteomes" id="UP000069902">
    <property type="component" value="Chromosome cPNK"/>
</dbReference>
<dbReference type="SUPFAM" id="SSF51569">
    <property type="entry name" value="Aldolase"/>
    <property type="match status" value="1"/>
</dbReference>
<evidence type="ECO:0000256" key="7">
    <source>
        <dbReference type="ARBA" id="ARBA00049112"/>
    </source>
</evidence>
<evidence type="ECO:0000256" key="2">
    <source>
        <dbReference type="ARBA" id="ARBA00004756"/>
    </source>
</evidence>
<evidence type="ECO:0000259" key="9">
    <source>
        <dbReference type="Pfam" id="PF00793"/>
    </source>
</evidence>
<sequence length="274" mass="30073">MHRVIVKNFAIGPKEPLVVMSGPCVIESEAHCLQAAETLKKMFEKHGVQLIFKSSYDKANRSAFDSFRGPGLEEGLRILERVQKEFDLPVVTDVHSPEEARAVGSVCEIIQIPAFLCRQTDLIFAAAETGAVVSVKKGQFLAPWDMENVVNKITSLNNHKIILVDRGTTFGYNNLVSDMRGIPIMQSLGYPVCYDATHAVQKPGGLGSMSGGDRQFIPVLAKAALAAGANCLFIESHPNPAQAKSDAASVMDFKDLDRLLPQFKQLYELIQQQE</sequence>
<keyword evidence="6 8" id="KW-0808">Transferase</keyword>
<dbReference type="InterPro" id="IPR006218">
    <property type="entry name" value="DAHP1/KDSA"/>
</dbReference>
<dbReference type="Pfam" id="PF00793">
    <property type="entry name" value="DAHP_synth_1"/>
    <property type="match status" value="1"/>
</dbReference>
<evidence type="ECO:0000256" key="6">
    <source>
        <dbReference type="ARBA" id="ARBA00022679"/>
    </source>
</evidence>
<evidence type="ECO:0000256" key="3">
    <source>
        <dbReference type="ARBA" id="ARBA00004845"/>
    </source>
</evidence>
<dbReference type="KEGG" id="pnl:PNK_0410"/>
<dbReference type="GO" id="GO:0008676">
    <property type="term" value="F:3-deoxy-8-phosphooctulonate synthase activity"/>
    <property type="evidence" value="ECO:0007669"/>
    <property type="project" value="UniProtKB-UniRule"/>
</dbReference>
<evidence type="ECO:0000256" key="8">
    <source>
        <dbReference type="HAMAP-Rule" id="MF_00056"/>
    </source>
</evidence>
<comment type="pathway">
    <text evidence="3 8">Carbohydrate biosynthesis; 3-deoxy-D-manno-octulosonate biosynthesis; 3-deoxy-D-manno-octulosonate from D-ribulose 5-phosphate: step 2/3.</text>
</comment>
<gene>
    <name evidence="8 10" type="primary">kdsA</name>
    <name evidence="10" type="ORF">PNK_0410</name>
</gene>
<evidence type="ECO:0000313" key="10">
    <source>
        <dbReference type="EMBL" id="CUI16041.1"/>
    </source>
</evidence>
<evidence type="ECO:0000256" key="4">
    <source>
        <dbReference type="ARBA" id="ARBA00010499"/>
    </source>
</evidence>
<dbReference type="InParanoid" id="A0A0U5J7I2"/>
<dbReference type="PANTHER" id="PTHR21057">
    <property type="entry name" value="PHOSPHO-2-DEHYDRO-3-DEOXYHEPTONATE ALDOLASE"/>
    <property type="match status" value="1"/>
</dbReference>
<dbReference type="EC" id="2.5.1.55" evidence="8"/>
<dbReference type="UniPathway" id="UPA00357">
    <property type="reaction ID" value="UER00474"/>
</dbReference>
<dbReference type="STRING" id="389348.PNK_0410"/>
<dbReference type="PATRIC" id="fig|389348.3.peg.457"/>
<evidence type="ECO:0000313" key="11">
    <source>
        <dbReference type="Proteomes" id="UP000069902"/>
    </source>
</evidence>
<comment type="pathway">
    <text evidence="2">Bacterial outer membrane biogenesis; lipopolysaccharide biosynthesis.</text>
</comment>
<protein>
    <recommendedName>
        <fullName evidence="8">2-dehydro-3-deoxyphosphooctonate aldolase</fullName>
        <ecNumber evidence="8">2.5.1.55</ecNumber>
    </recommendedName>
    <alternativeName>
        <fullName evidence="8">3-deoxy-D-manno-octulosonic acid 8-phosphate synthase</fullName>
    </alternativeName>
    <alternativeName>
        <fullName evidence="8">KDO-8-phosphate synthase</fullName>
        <shortName evidence="8">KDO 8-P synthase</shortName>
        <shortName evidence="8">KDOPS</shortName>
    </alternativeName>
    <alternativeName>
        <fullName evidence="8">Phospho-2-dehydro-3-deoxyoctonate aldolase</fullName>
    </alternativeName>
</protein>
<evidence type="ECO:0000256" key="5">
    <source>
        <dbReference type="ARBA" id="ARBA00022490"/>
    </source>
</evidence>
<organism evidence="10 11">
    <name type="scientific">Candidatus Protochlamydia naegleriophila</name>
    <dbReference type="NCBI Taxonomy" id="389348"/>
    <lineage>
        <taxon>Bacteria</taxon>
        <taxon>Pseudomonadati</taxon>
        <taxon>Chlamydiota</taxon>
        <taxon>Chlamydiia</taxon>
        <taxon>Parachlamydiales</taxon>
        <taxon>Parachlamydiaceae</taxon>
        <taxon>Candidatus Protochlamydia</taxon>
    </lineage>
</organism>
<dbReference type="EMBL" id="LN879502">
    <property type="protein sequence ID" value="CUI16041.1"/>
    <property type="molecule type" value="Genomic_DNA"/>
</dbReference>
<dbReference type="NCBIfam" id="NF003543">
    <property type="entry name" value="PRK05198.1"/>
    <property type="match status" value="1"/>
</dbReference>
<dbReference type="HAMAP" id="MF_00056">
    <property type="entry name" value="KDO8P_synth"/>
    <property type="match status" value="1"/>
</dbReference>
<comment type="similarity">
    <text evidence="4 8">Belongs to the KdsA family.</text>
</comment>
<name>A0A0U5J7I2_9BACT</name>
<comment type="subcellular location">
    <subcellularLocation>
        <location evidence="1 8">Cytoplasm</location>
    </subcellularLocation>
</comment>
<dbReference type="UniPathway" id="UPA00030"/>
<dbReference type="Gene3D" id="3.20.20.70">
    <property type="entry name" value="Aldolase class I"/>
    <property type="match status" value="1"/>
</dbReference>
<dbReference type="AlphaFoldDB" id="A0A0U5J7I2"/>
<keyword evidence="5 8" id="KW-0963">Cytoplasm</keyword>
<dbReference type="GO" id="GO:0019294">
    <property type="term" value="P:keto-3-deoxy-D-manno-octulosonic acid biosynthetic process"/>
    <property type="evidence" value="ECO:0007669"/>
    <property type="project" value="UniProtKB-UniRule"/>
</dbReference>
<comment type="catalytic activity">
    <reaction evidence="7 8">
        <text>D-arabinose 5-phosphate + phosphoenolpyruvate + H2O = 3-deoxy-alpha-D-manno-2-octulosonate-8-phosphate + phosphate</text>
        <dbReference type="Rhea" id="RHEA:14053"/>
        <dbReference type="ChEBI" id="CHEBI:15377"/>
        <dbReference type="ChEBI" id="CHEBI:43474"/>
        <dbReference type="ChEBI" id="CHEBI:57693"/>
        <dbReference type="ChEBI" id="CHEBI:58702"/>
        <dbReference type="ChEBI" id="CHEBI:85985"/>
        <dbReference type="EC" id="2.5.1.55"/>
    </reaction>
</comment>
<keyword evidence="11" id="KW-1185">Reference proteome</keyword>
<dbReference type="NCBIfam" id="TIGR01362">
    <property type="entry name" value="KDO8P_synth"/>
    <property type="match status" value="1"/>
</dbReference>
<feature type="domain" description="DAHP synthetase I/KDSA" evidence="9">
    <location>
        <begin position="8"/>
        <end position="271"/>
    </location>
</feature>
<dbReference type="FunCoup" id="A0A0U5J7I2">
    <property type="interactions" value="296"/>
</dbReference>
<proteinExistence type="inferred from homology"/>
<keyword evidence="8" id="KW-0448">Lipopolysaccharide biosynthesis</keyword>